<keyword evidence="5" id="KW-0812">Transmembrane</keyword>
<evidence type="ECO:0000256" key="11">
    <source>
        <dbReference type="ARBA" id="ARBA00023180"/>
    </source>
</evidence>
<evidence type="ECO:0000313" key="15">
    <source>
        <dbReference type="Proteomes" id="UP000198341"/>
    </source>
</evidence>
<dbReference type="AlphaFoldDB" id="K8EIR1"/>
<dbReference type="InterPro" id="IPR050943">
    <property type="entry name" value="Glycosyltr_29_Sialyltrsf"/>
</dbReference>
<name>K8EIR1_9CHLO</name>
<dbReference type="GeneID" id="19014201"/>
<keyword evidence="15" id="KW-1185">Reference proteome</keyword>
<evidence type="ECO:0000256" key="6">
    <source>
        <dbReference type="ARBA" id="ARBA00022968"/>
    </source>
</evidence>
<feature type="compositionally biased region" description="Acidic residues" evidence="13">
    <location>
        <begin position="81"/>
        <end position="101"/>
    </location>
</feature>
<dbReference type="GO" id="GO:0008373">
    <property type="term" value="F:sialyltransferase activity"/>
    <property type="evidence" value="ECO:0007669"/>
    <property type="project" value="InterPro"/>
</dbReference>
<dbReference type="KEGG" id="bpg:Bathy08g02220"/>
<evidence type="ECO:0000256" key="5">
    <source>
        <dbReference type="ARBA" id="ARBA00022692"/>
    </source>
</evidence>
<keyword evidence="7" id="KW-1133">Transmembrane helix</keyword>
<dbReference type="EMBL" id="FO082271">
    <property type="protein sequence ID" value="CCO17884.1"/>
    <property type="molecule type" value="Genomic_DNA"/>
</dbReference>
<keyword evidence="11" id="KW-0325">Glycoprotein</keyword>
<dbReference type="OrthoDB" id="10264956at2759"/>
<evidence type="ECO:0000256" key="8">
    <source>
        <dbReference type="ARBA" id="ARBA00023034"/>
    </source>
</evidence>
<protein>
    <submittedName>
        <fullName evidence="14">Alpha-2,8-sialyltransferase 8B</fullName>
    </submittedName>
</protein>
<dbReference type="Proteomes" id="UP000198341">
    <property type="component" value="Chromosome 8"/>
</dbReference>
<evidence type="ECO:0000256" key="12">
    <source>
        <dbReference type="PIRSR" id="PIRSR005557-2"/>
    </source>
</evidence>
<evidence type="ECO:0000256" key="1">
    <source>
        <dbReference type="ARBA" id="ARBA00004323"/>
    </source>
</evidence>
<dbReference type="InterPro" id="IPR038578">
    <property type="entry name" value="GT29-like_sf"/>
</dbReference>
<dbReference type="InterPro" id="IPR001675">
    <property type="entry name" value="Glyco_trans_29"/>
</dbReference>
<evidence type="ECO:0000256" key="13">
    <source>
        <dbReference type="SAM" id="MobiDB-lite"/>
    </source>
</evidence>
<dbReference type="eggNOG" id="KOG2692">
    <property type="taxonomic scope" value="Eukaryota"/>
</dbReference>
<keyword evidence="6" id="KW-0735">Signal-anchor</keyword>
<dbReference type="PANTHER" id="PTHR11987:SF36">
    <property type="entry name" value="SIA-ALPHA-2,3-GAL-BETA-1,4-GLCNAC-R:ALPHA 2,8-SIALYLTRANSFERASE"/>
    <property type="match status" value="1"/>
</dbReference>
<organism evidence="14 15">
    <name type="scientific">Bathycoccus prasinos</name>
    <dbReference type="NCBI Taxonomy" id="41875"/>
    <lineage>
        <taxon>Eukaryota</taxon>
        <taxon>Viridiplantae</taxon>
        <taxon>Chlorophyta</taxon>
        <taxon>Mamiellophyceae</taxon>
        <taxon>Mamiellales</taxon>
        <taxon>Bathycoccaceae</taxon>
        <taxon>Bathycoccus</taxon>
    </lineage>
</organism>
<feature type="disulfide bond" evidence="12">
    <location>
        <begin position="197"/>
        <end position="343"/>
    </location>
</feature>
<comment type="similarity">
    <text evidence="2">Belongs to the glycosyltransferase 29 family.</text>
</comment>
<proteinExistence type="inferred from homology"/>
<feature type="region of interest" description="Disordered" evidence="13">
    <location>
        <begin position="58"/>
        <end position="108"/>
    </location>
</feature>
<reference evidence="14 15" key="1">
    <citation type="submission" date="2011-10" db="EMBL/GenBank/DDBJ databases">
        <authorList>
            <person name="Genoscope - CEA"/>
        </authorList>
    </citation>
    <scope>NUCLEOTIDE SEQUENCE [LARGE SCALE GENOMIC DNA]</scope>
    <source>
        <strain evidence="14 15">RCC 1105</strain>
    </source>
</reference>
<comment type="subcellular location">
    <subcellularLocation>
        <location evidence="1">Golgi apparatus membrane</location>
        <topology evidence="1">Single-pass type II membrane protein</topology>
    </subcellularLocation>
</comment>
<keyword evidence="9" id="KW-0472">Membrane</keyword>
<evidence type="ECO:0000313" key="14">
    <source>
        <dbReference type="EMBL" id="CCO17884.1"/>
    </source>
</evidence>
<evidence type="ECO:0000256" key="10">
    <source>
        <dbReference type="ARBA" id="ARBA00023157"/>
    </source>
</evidence>
<evidence type="ECO:0000256" key="4">
    <source>
        <dbReference type="ARBA" id="ARBA00022679"/>
    </source>
</evidence>
<sequence length="409" mass="46878">MALLQRPPPRGQGGPGLGILGGRRSSFRKKCILFKWFLLLCLFVSLFQRFNVREEEEAETMIQRRKRREDSGKSDVLMVPMEEEDDDKDEDRNEDDSDDDAMTTIKTMRGKGDGLVSSMLRERDLDKFGRGSEYAYANESDKDYSSVIVAKDNAYGEKYDVKFTDVNGKKTHFQMGDVLGEILPEEERRATRTHGSCALVGNSGTLLKSSFGEEIDGHEAVMRVNFAPVKNFKRDVGVKTTYDFSNRENARRLVEKGWENSRPDSVALFFEGSSPTNRKRIFEPLVKKYGKSLKVQFLHPGFVNRAHDLWNALKEIIEKEKNKQFHDKPMSGWYAVNFMMQRCESLDLYGFEPYTSKAKATAPYHYFDQVQGVVSVHSFDFAVFAYQKFAKVFPLRIRTKSGWIGAAED</sequence>
<dbReference type="GO" id="GO:0000139">
    <property type="term" value="C:Golgi membrane"/>
    <property type="evidence" value="ECO:0007669"/>
    <property type="project" value="UniProtKB-SubCell"/>
</dbReference>
<keyword evidence="8" id="KW-0333">Golgi apparatus</keyword>
<dbReference type="RefSeq" id="XP_007511763.1">
    <property type="nucleotide sequence ID" value="XM_007511701.1"/>
</dbReference>
<dbReference type="PIRSF" id="PIRSF005557">
    <property type="entry name" value="Sialyl_trans"/>
    <property type="match status" value="1"/>
</dbReference>
<evidence type="ECO:0000256" key="3">
    <source>
        <dbReference type="ARBA" id="ARBA00022676"/>
    </source>
</evidence>
<evidence type="ECO:0000256" key="7">
    <source>
        <dbReference type="ARBA" id="ARBA00022989"/>
    </source>
</evidence>
<dbReference type="CDD" id="cd19952">
    <property type="entry name" value="GT29"/>
    <property type="match status" value="1"/>
</dbReference>
<keyword evidence="10" id="KW-1015">Disulfide bond</keyword>
<keyword evidence="3" id="KW-0328">Glycosyltransferase</keyword>
<dbReference type="PANTHER" id="PTHR11987">
    <property type="entry name" value="ALPHA-2,8-SIALYLTRANSFERASE"/>
    <property type="match status" value="1"/>
</dbReference>
<keyword evidence="4" id="KW-0808">Transferase</keyword>
<dbReference type="Gene3D" id="3.90.1480.20">
    <property type="entry name" value="Glycosyl transferase family 29"/>
    <property type="match status" value="1"/>
</dbReference>
<gene>
    <name evidence="14" type="ORF">Bathy08g02220</name>
</gene>
<dbReference type="InterPro" id="IPR012163">
    <property type="entry name" value="Sialyl_trans"/>
</dbReference>
<accession>K8EIR1</accession>
<dbReference type="Pfam" id="PF00777">
    <property type="entry name" value="Glyco_transf_29"/>
    <property type="match status" value="1"/>
</dbReference>
<evidence type="ECO:0000256" key="2">
    <source>
        <dbReference type="ARBA" id="ARBA00006003"/>
    </source>
</evidence>
<evidence type="ECO:0000256" key="9">
    <source>
        <dbReference type="ARBA" id="ARBA00023136"/>
    </source>
</evidence>